<dbReference type="PRINTS" id="PR00368">
    <property type="entry name" value="FADPNR"/>
</dbReference>
<feature type="region of interest" description="Disordered" evidence="2">
    <location>
        <begin position="1"/>
        <end position="27"/>
    </location>
</feature>
<dbReference type="Gene3D" id="3.50.50.60">
    <property type="entry name" value="FAD/NAD(P)-binding domain"/>
    <property type="match status" value="1"/>
</dbReference>
<gene>
    <name evidence="3" type="ORF">SAMN04489718_0703</name>
</gene>
<keyword evidence="4" id="KW-1185">Reference proteome</keyword>
<dbReference type="PRINTS" id="PR00469">
    <property type="entry name" value="PNDRDTASEII"/>
</dbReference>
<keyword evidence="1" id="KW-0560">Oxidoreductase</keyword>
<evidence type="ECO:0000313" key="3">
    <source>
        <dbReference type="EMBL" id="SDQ19321.1"/>
    </source>
</evidence>
<dbReference type="PANTHER" id="PTHR43539">
    <property type="entry name" value="FLAVIN-BINDING MONOOXYGENASE-LIKE PROTEIN (AFU_ORTHOLOGUE AFUA_4G09220)"/>
    <property type="match status" value="1"/>
</dbReference>
<dbReference type="InterPro" id="IPR050982">
    <property type="entry name" value="Auxin_biosynth/cation_transpt"/>
</dbReference>
<dbReference type="Proteomes" id="UP000199301">
    <property type="component" value="Unassembled WGS sequence"/>
</dbReference>
<dbReference type="GO" id="GO:0004497">
    <property type="term" value="F:monooxygenase activity"/>
    <property type="evidence" value="ECO:0007669"/>
    <property type="project" value="TreeGrafter"/>
</dbReference>
<accession>A0A1H0YWM0</accession>
<dbReference type="InterPro" id="IPR036188">
    <property type="entry name" value="FAD/NAD-bd_sf"/>
</dbReference>
<feature type="region of interest" description="Disordered" evidence="2">
    <location>
        <begin position="402"/>
        <end position="442"/>
    </location>
</feature>
<name>A0A1H0YWM0_9ACTN</name>
<dbReference type="GO" id="GO:0005829">
    <property type="term" value="C:cytosol"/>
    <property type="evidence" value="ECO:0007669"/>
    <property type="project" value="TreeGrafter"/>
</dbReference>
<proteinExistence type="predicted"/>
<feature type="compositionally biased region" description="Low complexity" evidence="2">
    <location>
        <begin position="429"/>
        <end position="442"/>
    </location>
</feature>
<dbReference type="SUPFAM" id="SSF51905">
    <property type="entry name" value="FAD/NAD(P)-binding domain"/>
    <property type="match status" value="2"/>
</dbReference>
<sequence length="442" mass="47968">MRAESTERGGGNTPVGRDPFPHLPETRLNQDRTDTALPVAIIGAGPSGLAAAAELGRRGVRATILESSAHLAAGWRYQYDHLRLHTARELSNLPGMPIPRSYGRWVARDDMVRYLEEYAHRNALDIRVNSPVEQLRRTGPGWQLDIPEGPLAASAVVIATGLNRTPHLPDWPGTETFPGSLVHSARYQNPTPYGGHSVLVVGAGNSGAEIAVALARNGAHRVWWSVRTPPNIIPPAADRWQRMGVLVDKLPTPAADLLTTTFERLCLPDLSSRGLSRPDEGLYTRARRDELNPVHDRGLVDEIRRGRVQPVPTVAAIDGPRVQLTDRSSIQPDSIIAATGYTTDLEKLLGPTPLLSPRGLPTVRGSRTSPQAPDLYFIGFTNHPSGHLRYAGLEARAVAKTIHRRRKHGGAAAPAERPATEHAPPRPPESTSAPPAEESTSR</sequence>
<evidence type="ECO:0000256" key="2">
    <source>
        <dbReference type="SAM" id="MobiDB-lite"/>
    </source>
</evidence>
<dbReference type="EMBL" id="FNKO01000001">
    <property type="protein sequence ID" value="SDQ19321.1"/>
    <property type="molecule type" value="Genomic_DNA"/>
</dbReference>
<reference evidence="4" key="1">
    <citation type="submission" date="2016-10" db="EMBL/GenBank/DDBJ databases">
        <authorList>
            <person name="Varghese N."/>
            <person name="Submissions S."/>
        </authorList>
    </citation>
    <scope>NUCLEOTIDE SEQUENCE [LARGE SCALE GENOMIC DNA]</scope>
    <source>
        <strain evidence="4">DSM 45459</strain>
    </source>
</reference>
<dbReference type="Pfam" id="PF13738">
    <property type="entry name" value="Pyr_redox_3"/>
    <property type="match status" value="1"/>
</dbReference>
<dbReference type="GO" id="GO:0050660">
    <property type="term" value="F:flavin adenine dinucleotide binding"/>
    <property type="evidence" value="ECO:0007669"/>
    <property type="project" value="TreeGrafter"/>
</dbReference>
<evidence type="ECO:0000256" key="1">
    <source>
        <dbReference type="ARBA" id="ARBA00023002"/>
    </source>
</evidence>
<dbReference type="STRING" id="995062.SAMN04489718_0703"/>
<evidence type="ECO:0000313" key="4">
    <source>
        <dbReference type="Proteomes" id="UP000199301"/>
    </source>
</evidence>
<dbReference type="AlphaFoldDB" id="A0A1H0YWM0"/>
<dbReference type="PANTHER" id="PTHR43539:SF78">
    <property type="entry name" value="FLAVIN-CONTAINING MONOOXYGENASE"/>
    <property type="match status" value="1"/>
</dbReference>
<organism evidence="3 4">
    <name type="scientific">Actinopolyspora saharensis</name>
    <dbReference type="NCBI Taxonomy" id="995062"/>
    <lineage>
        <taxon>Bacteria</taxon>
        <taxon>Bacillati</taxon>
        <taxon>Actinomycetota</taxon>
        <taxon>Actinomycetes</taxon>
        <taxon>Actinopolysporales</taxon>
        <taxon>Actinopolysporaceae</taxon>
        <taxon>Actinopolyspora</taxon>
    </lineage>
</organism>
<protein>
    <submittedName>
        <fullName evidence="3">Predicted flavoprotein CzcO associated with the cation diffusion facilitator CzcD</fullName>
    </submittedName>
</protein>